<protein>
    <submittedName>
        <fullName evidence="2">Alpha/beta hydrolase</fullName>
    </submittedName>
</protein>
<sequence length="266" mass="31202">MLYYKTYEHSTSAEWVTFVHGAGGSSSIWFKQIKSFKKHYNVLLLDLRGHGKSQEIFRRYFTNEYNFENIAKDILEVLDHLKIKKSHFVGISLGTILMRTLCEIAPQRVSSLVMGGAVTRLNIRSKVLVGVGNATKRIIPYMWLYKLFAWIIMPRKRNQESRILFANQAKKLCQKEFIRWFKLTYKLNPLLKYFNENDTRLPTLYLMGNEDYMFLPQVMDLVTKHSNAYLRVIPDCGHVCNVEQPDVFNRMAMEFIDSNSFKTTLN</sequence>
<name>A0ABQ3I260_9BACT</name>
<dbReference type="PANTHER" id="PTHR43798">
    <property type="entry name" value="MONOACYLGLYCEROL LIPASE"/>
    <property type="match status" value="1"/>
</dbReference>
<keyword evidence="3" id="KW-1185">Reference proteome</keyword>
<feature type="domain" description="AB hydrolase-1" evidence="1">
    <location>
        <begin position="15"/>
        <end position="117"/>
    </location>
</feature>
<organism evidence="2 3">
    <name type="scientific">Roseivirga thermotolerans</name>
    <dbReference type="NCBI Taxonomy" id="1758176"/>
    <lineage>
        <taxon>Bacteria</taxon>
        <taxon>Pseudomonadati</taxon>
        <taxon>Bacteroidota</taxon>
        <taxon>Cytophagia</taxon>
        <taxon>Cytophagales</taxon>
        <taxon>Roseivirgaceae</taxon>
        <taxon>Roseivirga</taxon>
    </lineage>
</organism>
<dbReference type="InterPro" id="IPR050266">
    <property type="entry name" value="AB_hydrolase_sf"/>
</dbReference>
<dbReference type="SUPFAM" id="SSF53474">
    <property type="entry name" value="alpha/beta-Hydrolases"/>
    <property type="match status" value="1"/>
</dbReference>
<dbReference type="Gene3D" id="3.40.50.1820">
    <property type="entry name" value="alpha/beta hydrolase"/>
    <property type="match status" value="1"/>
</dbReference>
<gene>
    <name evidence="2" type="ORF">GCM10011340_10230</name>
</gene>
<dbReference type="InterPro" id="IPR000073">
    <property type="entry name" value="AB_hydrolase_1"/>
</dbReference>
<comment type="caution">
    <text evidence="2">The sequence shown here is derived from an EMBL/GenBank/DDBJ whole genome shotgun (WGS) entry which is preliminary data.</text>
</comment>
<reference evidence="3" key="1">
    <citation type="journal article" date="2019" name="Int. J. Syst. Evol. Microbiol.">
        <title>The Global Catalogue of Microorganisms (GCM) 10K type strain sequencing project: providing services to taxonomists for standard genome sequencing and annotation.</title>
        <authorList>
            <consortium name="The Broad Institute Genomics Platform"/>
            <consortium name="The Broad Institute Genome Sequencing Center for Infectious Disease"/>
            <person name="Wu L."/>
            <person name="Ma J."/>
        </authorList>
    </citation>
    <scope>NUCLEOTIDE SEQUENCE [LARGE SCALE GENOMIC DNA]</scope>
    <source>
        <strain evidence="3">CGMCC 1.15111</strain>
    </source>
</reference>
<dbReference type="Proteomes" id="UP000658258">
    <property type="component" value="Unassembled WGS sequence"/>
</dbReference>
<dbReference type="InterPro" id="IPR029058">
    <property type="entry name" value="AB_hydrolase_fold"/>
</dbReference>
<dbReference type="PANTHER" id="PTHR43798:SF33">
    <property type="entry name" value="HYDROLASE, PUTATIVE (AFU_ORTHOLOGUE AFUA_2G14860)-RELATED"/>
    <property type="match status" value="1"/>
</dbReference>
<accession>A0ABQ3I260</accession>
<evidence type="ECO:0000313" key="3">
    <source>
        <dbReference type="Proteomes" id="UP000658258"/>
    </source>
</evidence>
<dbReference type="EMBL" id="BNAG01000001">
    <property type="protein sequence ID" value="GHE57160.1"/>
    <property type="molecule type" value="Genomic_DNA"/>
</dbReference>
<proteinExistence type="predicted"/>
<evidence type="ECO:0000313" key="2">
    <source>
        <dbReference type="EMBL" id="GHE57160.1"/>
    </source>
</evidence>
<dbReference type="RefSeq" id="WP_189629107.1">
    <property type="nucleotide sequence ID" value="NZ_BNAG01000001.1"/>
</dbReference>
<keyword evidence="2" id="KW-0378">Hydrolase</keyword>
<evidence type="ECO:0000259" key="1">
    <source>
        <dbReference type="Pfam" id="PF00561"/>
    </source>
</evidence>
<dbReference type="GO" id="GO:0016787">
    <property type="term" value="F:hydrolase activity"/>
    <property type="evidence" value="ECO:0007669"/>
    <property type="project" value="UniProtKB-KW"/>
</dbReference>
<dbReference type="Pfam" id="PF00561">
    <property type="entry name" value="Abhydrolase_1"/>
    <property type="match status" value="1"/>
</dbReference>